<evidence type="ECO:0000313" key="1">
    <source>
        <dbReference type="EMBL" id="KIO01631.1"/>
    </source>
</evidence>
<keyword evidence="2" id="KW-1185">Reference proteome</keyword>
<accession>A0A0C3P2B7</accession>
<dbReference type="InParanoid" id="A0A0C3P2B7"/>
<proteinExistence type="predicted"/>
<dbReference type="EMBL" id="KN831987">
    <property type="protein sequence ID" value="KIO01631.1"/>
    <property type="molecule type" value="Genomic_DNA"/>
</dbReference>
<protein>
    <submittedName>
        <fullName evidence="1">Uncharacterized protein</fullName>
    </submittedName>
</protein>
<name>A0A0C3P2B7_PISTI</name>
<dbReference type="HOGENOM" id="CLU_115968_2_1_1"/>
<dbReference type="Gene3D" id="2.80.10.50">
    <property type="match status" value="1"/>
</dbReference>
<dbReference type="Proteomes" id="UP000054217">
    <property type="component" value="Unassembled WGS sequence"/>
</dbReference>
<sequence>MHQTQKASSENYYVISVQHSQYLHDASGCFPSLPRAIAVISPDNSDIQAPKFSVTKGDGDNTYTIKVNRRDVRWGPGDLIYSFEDGHTEEWVIIFREAERAYT</sequence>
<gene>
    <name evidence="1" type="ORF">M404DRAFT_1003026</name>
</gene>
<organism evidence="1 2">
    <name type="scientific">Pisolithus tinctorius Marx 270</name>
    <dbReference type="NCBI Taxonomy" id="870435"/>
    <lineage>
        <taxon>Eukaryota</taxon>
        <taxon>Fungi</taxon>
        <taxon>Dikarya</taxon>
        <taxon>Basidiomycota</taxon>
        <taxon>Agaricomycotina</taxon>
        <taxon>Agaricomycetes</taxon>
        <taxon>Agaricomycetidae</taxon>
        <taxon>Boletales</taxon>
        <taxon>Sclerodermatineae</taxon>
        <taxon>Pisolithaceae</taxon>
        <taxon>Pisolithus</taxon>
    </lineage>
</organism>
<reference evidence="2" key="2">
    <citation type="submission" date="2015-01" db="EMBL/GenBank/DDBJ databases">
        <title>Evolutionary Origins and Diversification of the Mycorrhizal Mutualists.</title>
        <authorList>
            <consortium name="DOE Joint Genome Institute"/>
            <consortium name="Mycorrhizal Genomics Consortium"/>
            <person name="Kohler A."/>
            <person name="Kuo A."/>
            <person name="Nagy L.G."/>
            <person name="Floudas D."/>
            <person name="Copeland A."/>
            <person name="Barry K.W."/>
            <person name="Cichocki N."/>
            <person name="Veneault-Fourrey C."/>
            <person name="LaButti K."/>
            <person name="Lindquist E.A."/>
            <person name="Lipzen A."/>
            <person name="Lundell T."/>
            <person name="Morin E."/>
            <person name="Murat C."/>
            <person name="Riley R."/>
            <person name="Ohm R."/>
            <person name="Sun H."/>
            <person name="Tunlid A."/>
            <person name="Henrissat B."/>
            <person name="Grigoriev I.V."/>
            <person name="Hibbett D.S."/>
            <person name="Martin F."/>
        </authorList>
    </citation>
    <scope>NUCLEOTIDE SEQUENCE [LARGE SCALE GENOMIC DNA]</scope>
    <source>
        <strain evidence="2">Marx 270</strain>
    </source>
</reference>
<reference evidence="1 2" key="1">
    <citation type="submission" date="2014-04" db="EMBL/GenBank/DDBJ databases">
        <authorList>
            <consortium name="DOE Joint Genome Institute"/>
            <person name="Kuo A."/>
            <person name="Kohler A."/>
            <person name="Costa M.D."/>
            <person name="Nagy L.G."/>
            <person name="Floudas D."/>
            <person name="Copeland A."/>
            <person name="Barry K.W."/>
            <person name="Cichocki N."/>
            <person name="Veneault-Fourrey C."/>
            <person name="LaButti K."/>
            <person name="Lindquist E.A."/>
            <person name="Lipzen A."/>
            <person name="Lundell T."/>
            <person name="Morin E."/>
            <person name="Murat C."/>
            <person name="Sun H."/>
            <person name="Tunlid A."/>
            <person name="Henrissat B."/>
            <person name="Grigoriev I.V."/>
            <person name="Hibbett D.S."/>
            <person name="Martin F."/>
            <person name="Nordberg H.P."/>
            <person name="Cantor M.N."/>
            <person name="Hua S.X."/>
        </authorList>
    </citation>
    <scope>NUCLEOTIDE SEQUENCE [LARGE SCALE GENOMIC DNA]</scope>
    <source>
        <strain evidence="1 2">Marx 270</strain>
    </source>
</reference>
<dbReference type="AlphaFoldDB" id="A0A0C3P2B7"/>
<dbReference type="OrthoDB" id="2668679at2759"/>
<evidence type="ECO:0000313" key="2">
    <source>
        <dbReference type="Proteomes" id="UP000054217"/>
    </source>
</evidence>